<feature type="compositionally biased region" description="Basic residues" evidence="3">
    <location>
        <begin position="290"/>
        <end position="317"/>
    </location>
</feature>
<dbReference type="Pfam" id="PF02735">
    <property type="entry name" value="Ku"/>
    <property type="match status" value="1"/>
</dbReference>
<dbReference type="AlphaFoldDB" id="A0A2T4Z6E5"/>
<dbReference type="PANTHER" id="PTHR41251">
    <property type="entry name" value="NON-HOMOLOGOUS END JOINING PROTEIN KU"/>
    <property type="match status" value="1"/>
</dbReference>
<dbReference type="NCBIfam" id="TIGR02772">
    <property type="entry name" value="Ku_bact"/>
    <property type="match status" value="1"/>
</dbReference>
<keyword evidence="2" id="KW-0227">DNA damage</keyword>
<dbReference type="Proteomes" id="UP000241808">
    <property type="component" value="Unassembled WGS sequence"/>
</dbReference>
<protein>
    <recommendedName>
        <fullName evidence="2">Non-homologous end joining protein Ku</fullName>
    </recommendedName>
</protein>
<comment type="subunit">
    <text evidence="2">Homodimer. Interacts with LigD.</text>
</comment>
<dbReference type="InterPro" id="IPR006164">
    <property type="entry name" value="DNA_bd_Ku70/Ku80"/>
</dbReference>
<dbReference type="PIRSF" id="PIRSF006493">
    <property type="entry name" value="Prok_Ku"/>
    <property type="match status" value="1"/>
</dbReference>
<evidence type="ECO:0000256" key="2">
    <source>
        <dbReference type="HAMAP-Rule" id="MF_01875"/>
    </source>
</evidence>
<evidence type="ECO:0000313" key="5">
    <source>
        <dbReference type="EMBL" id="PTM57446.1"/>
    </source>
</evidence>
<evidence type="ECO:0000313" key="6">
    <source>
        <dbReference type="Proteomes" id="UP000241808"/>
    </source>
</evidence>
<evidence type="ECO:0000256" key="1">
    <source>
        <dbReference type="ARBA" id="ARBA00023125"/>
    </source>
</evidence>
<feature type="compositionally biased region" description="Low complexity" evidence="3">
    <location>
        <begin position="257"/>
        <end position="267"/>
    </location>
</feature>
<dbReference type="EMBL" id="PZZL01000004">
    <property type="protein sequence ID" value="PTM57446.1"/>
    <property type="molecule type" value="Genomic_DNA"/>
</dbReference>
<dbReference type="InterPro" id="IPR016194">
    <property type="entry name" value="SPOC-like_C_dom_sf"/>
</dbReference>
<feature type="compositionally biased region" description="Low complexity" evidence="3">
    <location>
        <begin position="276"/>
        <end position="285"/>
    </location>
</feature>
<reference evidence="5 6" key="1">
    <citation type="submission" date="2018-04" db="EMBL/GenBank/DDBJ databases">
        <title>Genomic Encyclopedia of Archaeal and Bacterial Type Strains, Phase II (KMG-II): from individual species to whole genera.</title>
        <authorList>
            <person name="Goeker M."/>
        </authorList>
    </citation>
    <scope>NUCLEOTIDE SEQUENCE [LARGE SCALE GENOMIC DNA]</scope>
    <source>
        <strain evidence="5 6">DSM 25521</strain>
    </source>
</reference>
<dbReference type="InterPro" id="IPR009187">
    <property type="entry name" value="Prok_Ku"/>
</dbReference>
<dbReference type="PANTHER" id="PTHR41251:SF1">
    <property type="entry name" value="NON-HOMOLOGOUS END JOINING PROTEIN KU"/>
    <property type="match status" value="1"/>
</dbReference>
<dbReference type="GO" id="GO:0003690">
    <property type="term" value="F:double-stranded DNA binding"/>
    <property type="evidence" value="ECO:0007669"/>
    <property type="project" value="UniProtKB-UniRule"/>
</dbReference>
<keyword evidence="2" id="KW-0234">DNA repair</keyword>
<name>A0A2T4Z6E5_9HYPH</name>
<comment type="similarity">
    <text evidence="2">Belongs to the prokaryotic Ku family.</text>
</comment>
<gene>
    <name evidence="2" type="primary">ku</name>
    <name evidence="5" type="ORF">C8P69_104500</name>
</gene>
<feature type="region of interest" description="Disordered" evidence="3">
    <location>
        <begin position="257"/>
        <end position="317"/>
    </location>
</feature>
<evidence type="ECO:0000256" key="3">
    <source>
        <dbReference type="SAM" id="MobiDB-lite"/>
    </source>
</evidence>
<dbReference type="Gene3D" id="2.40.290.10">
    <property type="match status" value="1"/>
</dbReference>
<feature type="domain" description="Ku" evidence="4">
    <location>
        <begin position="55"/>
        <end position="184"/>
    </location>
</feature>
<keyword evidence="6" id="KW-1185">Reference proteome</keyword>
<dbReference type="SMART" id="SM00559">
    <property type="entry name" value="Ku78"/>
    <property type="match status" value="1"/>
</dbReference>
<organism evidence="5 6">
    <name type="scientific">Phreatobacter oligotrophus</name>
    <dbReference type="NCBI Taxonomy" id="1122261"/>
    <lineage>
        <taxon>Bacteria</taxon>
        <taxon>Pseudomonadati</taxon>
        <taxon>Pseudomonadota</taxon>
        <taxon>Alphaproteobacteria</taxon>
        <taxon>Hyphomicrobiales</taxon>
        <taxon>Phreatobacteraceae</taxon>
        <taxon>Phreatobacter</taxon>
    </lineage>
</organism>
<dbReference type="RefSeq" id="WP_108177459.1">
    <property type="nucleotide sequence ID" value="NZ_PZZL01000004.1"/>
</dbReference>
<sequence length="317" mass="34559">MADRSFWKGYLKLSLVTCPVAMSPATTASEKLRFHTVNRATGNRVESRYVDAETGKPVADDDQARGYAQGEDKVVILEDEELDDVALDTTRTIDIDRFVPRRTIPWIYLDKPHFLVPNDTVGEEAFVVIREAMAASKVVGISRLVLYRRERAVMLEPRGKGIIVWTLRYGDEVRGKDAYFEGIAAVKPAAKVLAHARAMIDDRTRKWSPKLVQDPVQNELLKLIASKKARRTKKSAAAEEKGGDNVVDLFAALRKSLGSSGGSSKSGSPDEGPSARGGARTARATDTPKPRARSKAKGGAKTRGGAKARSPAKGKKS</sequence>
<dbReference type="CDD" id="cd00789">
    <property type="entry name" value="KU_like"/>
    <property type="match status" value="1"/>
</dbReference>
<comment type="function">
    <text evidence="2">With LigD forms a non-homologous end joining (NHEJ) DNA repair enzyme, which repairs dsDNA breaks with reduced fidelity. Binds linear dsDNA with 5'- and 3'- overhangs but not closed circular dsDNA nor ssDNA. Recruits and stimulates the ligase activity of LigD.</text>
</comment>
<keyword evidence="1 2" id="KW-0238">DNA-binding</keyword>
<evidence type="ECO:0000259" key="4">
    <source>
        <dbReference type="SMART" id="SM00559"/>
    </source>
</evidence>
<comment type="caution">
    <text evidence="5">The sequence shown here is derived from an EMBL/GenBank/DDBJ whole genome shotgun (WGS) entry which is preliminary data.</text>
</comment>
<dbReference type="HAMAP" id="MF_01875">
    <property type="entry name" value="Prokaryotic_Ku"/>
    <property type="match status" value="1"/>
</dbReference>
<dbReference type="SUPFAM" id="SSF100939">
    <property type="entry name" value="SPOC domain-like"/>
    <property type="match status" value="1"/>
</dbReference>
<dbReference type="GO" id="GO:0006303">
    <property type="term" value="P:double-strand break repair via nonhomologous end joining"/>
    <property type="evidence" value="ECO:0007669"/>
    <property type="project" value="UniProtKB-UniRule"/>
</dbReference>
<dbReference type="GO" id="GO:0006310">
    <property type="term" value="P:DNA recombination"/>
    <property type="evidence" value="ECO:0007669"/>
    <property type="project" value="UniProtKB-KW"/>
</dbReference>
<proteinExistence type="inferred from homology"/>
<accession>A0A2T4Z6E5</accession>
<dbReference type="OrthoDB" id="9780854at2"/>
<keyword evidence="2" id="KW-0233">DNA recombination</keyword>